<dbReference type="GO" id="GO:0051301">
    <property type="term" value="P:cell division"/>
    <property type="evidence" value="ECO:0007669"/>
    <property type="project" value="UniProtKB-KW"/>
</dbReference>
<comment type="caution">
    <text evidence="3">The sequence shown here is derived from an EMBL/GenBank/DDBJ whole genome shotgun (WGS) entry which is preliminary data.</text>
</comment>
<dbReference type="EMBL" id="DXEK01000067">
    <property type="protein sequence ID" value="HIX76764.1"/>
    <property type="molecule type" value="Genomic_DNA"/>
</dbReference>
<gene>
    <name evidence="3" type="ORF">H9734_04095</name>
</gene>
<evidence type="ECO:0000313" key="4">
    <source>
        <dbReference type="Proteomes" id="UP000886890"/>
    </source>
</evidence>
<protein>
    <submittedName>
        <fullName evidence="3">Cell division topological specificity factor MinE</fullName>
    </submittedName>
</protein>
<organism evidence="3 4">
    <name type="scientific">Candidatus Fusicatenibacter merdavium</name>
    <dbReference type="NCBI Taxonomy" id="2838600"/>
    <lineage>
        <taxon>Bacteria</taxon>
        <taxon>Bacillati</taxon>
        <taxon>Bacillota</taxon>
        <taxon>Clostridia</taxon>
        <taxon>Lachnospirales</taxon>
        <taxon>Lachnospiraceae</taxon>
        <taxon>Fusicatenibacter</taxon>
    </lineage>
</organism>
<sequence length="48" mass="5490">MSFFSQAKNRSAGYAKDRMKLLLVSERIGCSPQMMIMLKNDLIHTAKK</sequence>
<dbReference type="InterPro" id="IPR005527">
    <property type="entry name" value="MinE"/>
</dbReference>
<proteinExistence type="inferred from homology"/>
<evidence type="ECO:0000313" key="3">
    <source>
        <dbReference type="EMBL" id="HIX76764.1"/>
    </source>
</evidence>
<reference evidence="3" key="1">
    <citation type="journal article" date="2021" name="PeerJ">
        <title>Extensive microbial diversity within the chicken gut microbiome revealed by metagenomics and culture.</title>
        <authorList>
            <person name="Gilroy R."/>
            <person name="Ravi A."/>
            <person name="Getino M."/>
            <person name="Pursley I."/>
            <person name="Horton D.L."/>
            <person name="Alikhan N.F."/>
            <person name="Baker D."/>
            <person name="Gharbi K."/>
            <person name="Hall N."/>
            <person name="Watson M."/>
            <person name="Adriaenssens E.M."/>
            <person name="Foster-Nyarko E."/>
            <person name="Jarju S."/>
            <person name="Secka A."/>
            <person name="Antonio M."/>
            <person name="Oren A."/>
            <person name="Chaudhuri R.R."/>
            <person name="La Ragione R."/>
            <person name="Hildebrand F."/>
            <person name="Pallen M.J."/>
        </authorList>
    </citation>
    <scope>NUCLEOTIDE SEQUENCE</scope>
    <source>
        <strain evidence="3">CHK183-1962</strain>
    </source>
</reference>
<name>A0A9D1XC39_9FIRM</name>
<dbReference type="Proteomes" id="UP000886890">
    <property type="component" value="Unassembled WGS sequence"/>
</dbReference>
<dbReference type="AlphaFoldDB" id="A0A9D1XC39"/>
<dbReference type="Pfam" id="PF03776">
    <property type="entry name" value="MinE"/>
    <property type="match status" value="1"/>
</dbReference>
<dbReference type="InterPro" id="IPR036707">
    <property type="entry name" value="MinE_sf"/>
</dbReference>
<dbReference type="GO" id="GO:0032955">
    <property type="term" value="P:regulation of division septum assembly"/>
    <property type="evidence" value="ECO:0007669"/>
    <property type="project" value="InterPro"/>
</dbReference>
<keyword evidence="3" id="KW-0132">Cell division</keyword>
<dbReference type="Gene3D" id="3.30.1070.10">
    <property type="entry name" value="Cell division topological specificity factor MinE"/>
    <property type="match status" value="1"/>
</dbReference>
<comment type="function">
    <text evidence="2">Prevents the cell division inhibition by proteins MinC and MinD at internal division sites while permitting inhibition at polar sites. This ensures cell division at the proper site by restricting the formation of a division septum at the midpoint of the long axis of the cell.</text>
</comment>
<evidence type="ECO:0000256" key="2">
    <source>
        <dbReference type="ARBA" id="ARBA00025265"/>
    </source>
</evidence>
<comment type="similarity">
    <text evidence="1">Belongs to the MinE family.</text>
</comment>
<keyword evidence="3" id="KW-0131">Cell cycle</keyword>
<feature type="non-terminal residue" evidence="3">
    <location>
        <position position="48"/>
    </location>
</feature>
<reference evidence="3" key="2">
    <citation type="submission" date="2021-04" db="EMBL/GenBank/DDBJ databases">
        <authorList>
            <person name="Gilroy R."/>
        </authorList>
    </citation>
    <scope>NUCLEOTIDE SEQUENCE</scope>
    <source>
        <strain evidence="3">CHK183-1962</strain>
    </source>
</reference>
<accession>A0A9D1XC39</accession>
<evidence type="ECO:0000256" key="1">
    <source>
        <dbReference type="ARBA" id="ARBA00008168"/>
    </source>
</evidence>